<dbReference type="Proteomes" id="UP000824125">
    <property type="component" value="Unassembled WGS sequence"/>
</dbReference>
<evidence type="ECO:0000259" key="6">
    <source>
        <dbReference type="Pfam" id="PF01628"/>
    </source>
</evidence>
<dbReference type="PANTHER" id="PTHR34824:SF1">
    <property type="entry name" value="HEAT-INDUCIBLE TRANSCRIPTION REPRESSOR HRCA"/>
    <property type="match status" value="1"/>
</dbReference>
<dbReference type="InterPro" id="IPR021153">
    <property type="entry name" value="HrcA_C"/>
</dbReference>
<keyword evidence="3 5" id="KW-0346">Stress response</keyword>
<organism evidence="7 8">
    <name type="scientific">Candidatus Scybalenecus merdavium</name>
    <dbReference type="NCBI Taxonomy" id="2840939"/>
    <lineage>
        <taxon>Bacteria</taxon>
        <taxon>Bacillati</taxon>
        <taxon>Bacillota</taxon>
        <taxon>Clostridia</taxon>
        <taxon>Eubacteriales</taxon>
        <taxon>Oscillospiraceae</taxon>
        <taxon>Oscillospiraceae incertae sedis</taxon>
        <taxon>Candidatus Scybalenecus</taxon>
    </lineage>
</organism>
<dbReference type="Gene3D" id="3.30.450.40">
    <property type="match status" value="1"/>
</dbReference>
<dbReference type="PANTHER" id="PTHR34824">
    <property type="entry name" value="HEAT-INDUCIBLE TRANSCRIPTION REPRESSOR HRCA"/>
    <property type="match status" value="1"/>
</dbReference>
<reference evidence="7" key="2">
    <citation type="journal article" date="2021" name="PeerJ">
        <title>Extensive microbial diversity within the chicken gut microbiome revealed by metagenomics and culture.</title>
        <authorList>
            <person name="Gilroy R."/>
            <person name="Ravi A."/>
            <person name="Getino M."/>
            <person name="Pursley I."/>
            <person name="Horton D.L."/>
            <person name="Alikhan N.F."/>
            <person name="Baker D."/>
            <person name="Gharbi K."/>
            <person name="Hall N."/>
            <person name="Watson M."/>
            <person name="Adriaenssens E.M."/>
            <person name="Foster-Nyarko E."/>
            <person name="Jarju S."/>
            <person name="Secka A."/>
            <person name="Antonio M."/>
            <person name="Oren A."/>
            <person name="Chaudhuri R.R."/>
            <person name="La Ragione R."/>
            <person name="Hildebrand F."/>
            <person name="Pallen M.J."/>
        </authorList>
    </citation>
    <scope>NUCLEOTIDE SEQUENCE</scope>
    <source>
        <strain evidence="7">CHK176-6737</strain>
    </source>
</reference>
<dbReference type="SUPFAM" id="SSF46785">
    <property type="entry name" value="Winged helix' DNA-binding domain"/>
    <property type="match status" value="1"/>
</dbReference>
<keyword evidence="1 5" id="KW-0678">Repressor</keyword>
<evidence type="ECO:0000256" key="2">
    <source>
        <dbReference type="ARBA" id="ARBA00023015"/>
    </source>
</evidence>
<dbReference type="InterPro" id="IPR036390">
    <property type="entry name" value="WH_DNA-bd_sf"/>
</dbReference>
<feature type="domain" description="Heat-inducible transcription repressor HrcA C-terminal" evidence="6">
    <location>
        <begin position="104"/>
        <end position="323"/>
    </location>
</feature>
<evidence type="ECO:0000313" key="8">
    <source>
        <dbReference type="Proteomes" id="UP000824125"/>
    </source>
</evidence>
<sequence length="346" mass="37437">MKNDRSSLILGKIIEEYIRSGEPMGSKTLASLLPYTVSSATIRNEMARLGELGYLEQRHTSGGRIPSLTSYRYYVNNIMQPQKVTAREASHIYEALSVNASDPERLLADAARLCADVTGCAAFASAHSDRLDCVQGVEIIPAGSGKVMLIVLSTGGRIKSSLCRVQCAVDSAFTDAFYALCNRYFIGTPLEDVNLSLIQSTAQFLGAQIFDMLPILTALCALCREAARSALFIEGETNLLAHEELGPALAPILSFLADRESLKKQLADYAQRGSSLELFIGGENTCYALKKTVTMIASFSYGSAQRATLGVIGSTRIDYARIIPRVSFICETVGKLLKQGGVSYAQ</sequence>
<dbReference type="AlphaFoldDB" id="A0A9D1MW44"/>
<accession>A0A9D1MW44</accession>
<dbReference type="Pfam" id="PF01628">
    <property type="entry name" value="HrcA"/>
    <property type="match status" value="1"/>
</dbReference>
<comment type="similarity">
    <text evidence="5">Belongs to the HrcA family.</text>
</comment>
<dbReference type="InterPro" id="IPR036388">
    <property type="entry name" value="WH-like_DNA-bd_sf"/>
</dbReference>
<gene>
    <name evidence="5 7" type="primary">hrcA</name>
    <name evidence="7" type="ORF">IAD23_08005</name>
</gene>
<dbReference type="PIRSF" id="PIRSF005485">
    <property type="entry name" value="HrcA"/>
    <property type="match status" value="1"/>
</dbReference>
<comment type="caution">
    <text evidence="7">The sequence shown here is derived from an EMBL/GenBank/DDBJ whole genome shotgun (WGS) entry which is preliminary data.</text>
</comment>
<dbReference type="InterPro" id="IPR002571">
    <property type="entry name" value="HrcA"/>
</dbReference>
<dbReference type="InterPro" id="IPR029016">
    <property type="entry name" value="GAF-like_dom_sf"/>
</dbReference>
<dbReference type="SUPFAM" id="SSF55781">
    <property type="entry name" value="GAF domain-like"/>
    <property type="match status" value="1"/>
</dbReference>
<dbReference type="GO" id="GO:0003677">
    <property type="term" value="F:DNA binding"/>
    <property type="evidence" value="ECO:0007669"/>
    <property type="project" value="InterPro"/>
</dbReference>
<dbReference type="EMBL" id="DVNM01000045">
    <property type="protein sequence ID" value="HIU69883.1"/>
    <property type="molecule type" value="Genomic_DNA"/>
</dbReference>
<protein>
    <recommendedName>
        <fullName evidence="5">Heat-inducible transcription repressor HrcA</fullName>
    </recommendedName>
</protein>
<evidence type="ECO:0000256" key="1">
    <source>
        <dbReference type="ARBA" id="ARBA00022491"/>
    </source>
</evidence>
<dbReference type="NCBIfam" id="TIGR00331">
    <property type="entry name" value="hrcA"/>
    <property type="match status" value="1"/>
</dbReference>
<comment type="function">
    <text evidence="5">Negative regulator of class I heat shock genes (grpE-dnaK-dnaJ and groELS operons). Prevents heat-shock induction of these operons.</text>
</comment>
<evidence type="ECO:0000256" key="4">
    <source>
        <dbReference type="ARBA" id="ARBA00023163"/>
    </source>
</evidence>
<keyword evidence="2 5" id="KW-0805">Transcription regulation</keyword>
<dbReference type="Gene3D" id="1.10.10.10">
    <property type="entry name" value="Winged helix-like DNA-binding domain superfamily/Winged helix DNA-binding domain"/>
    <property type="match status" value="1"/>
</dbReference>
<evidence type="ECO:0000256" key="5">
    <source>
        <dbReference type="HAMAP-Rule" id="MF_00081"/>
    </source>
</evidence>
<evidence type="ECO:0000256" key="3">
    <source>
        <dbReference type="ARBA" id="ARBA00023016"/>
    </source>
</evidence>
<reference evidence="7" key="1">
    <citation type="submission" date="2020-10" db="EMBL/GenBank/DDBJ databases">
        <authorList>
            <person name="Gilroy R."/>
        </authorList>
    </citation>
    <scope>NUCLEOTIDE SEQUENCE</scope>
    <source>
        <strain evidence="7">CHK176-6737</strain>
    </source>
</reference>
<proteinExistence type="inferred from homology"/>
<dbReference type="HAMAP" id="MF_00081">
    <property type="entry name" value="HrcA"/>
    <property type="match status" value="1"/>
</dbReference>
<evidence type="ECO:0000313" key="7">
    <source>
        <dbReference type="EMBL" id="HIU69883.1"/>
    </source>
</evidence>
<keyword evidence="4 5" id="KW-0804">Transcription</keyword>
<name>A0A9D1MW44_9FIRM</name>
<dbReference type="GO" id="GO:0045892">
    <property type="term" value="P:negative regulation of DNA-templated transcription"/>
    <property type="evidence" value="ECO:0007669"/>
    <property type="project" value="UniProtKB-UniRule"/>
</dbReference>